<reference evidence="15 16" key="1">
    <citation type="submission" date="2017-08" db="EMBL/GenBank/DDBJ databases">
        <authorList>
            <person name="de Groot N.N."/>
        </authorList>
    </citation>
    <scope>NUCLEOTIDE SEQUENCE [LARGE SCALE GENOMIC DNA]</scope>
    <source>
        <strain evidence="15 16">USBA 78</strain>
    </source>
</reference>
<evidence type="ECO:0000256" key="11">
    <source>
        <dbReference type="HAMAP-Rule" id="MF_00123"/>
    </source>
</evidence>
<proteinExistence type="inferred from homology"/>
<evidence type="ECO:0000256" key="1">
    <source>
        <dbReference type="ARBA" id="ARBA00004496"/>
    </source>
</evidence>
<evidence type="ECO:0000256" key="2">
    <source>
        <dbReference type="ARBA" id="ARBA00005594"/>
    </source>
</evidence>
<dbReference type="EC" id="6.1.1.19" evidence="11"/>
<gene>
    <name evidence="11" type="primary">argS</name>
    <name evidence="15" type="ORF">SAMN05428964_101399</name>
</gene>
<comment type="similarity">
    <text evidence="2 11 12">Belongs to the class-I aminoacyl-tRNA synthetase family.</text>
</comment>
<dbReference type="AlphaFoldDB" id="A0A285RGE2"/>
<evidence type="ECO:0000256" key="10">
    <source>
        <dbReference type="ARBA" id="ARBA00049339"/>
    </source>
</evidence>
<keyword evidence="9 11" id="KW-0030">Aminoacyl-tRNA synthetase</keyword>
<dbReference type="SUPFAM" id="SSF55190">
    <property type="entry name" value="Arginyl-tRNA synthetase (ArgRS), N-terminal 'additional' domain"/>
    <property type="match status" value="1"/>
</dbReference>
<dbReference type="GO" id="GO:0004814">
    <property type="term" value="F:arginine-tRNA ligase activity"/>
    <property type="evidence" value="ECO:0007669"/>
    <property type="project" value="UniProtKB-UniRule"/>
</dbReference>
<feature type="domain" description="DALR anticodon binding" evidence="13">
    <location>
        <begin position="467"/>
        <end position="598"/>
    </location>
</feature>
<dbReference type="SMART" id="SM00836">
    <property type="entry name" value="DALR_1"/>
    <property type="match status" value="1"/>
</dbReference>
<dbReference type="Pfam" id="PF05746">
    <property type="entry name" value="DALR_1"/>
    <property type="match status" value="1"/>
</dbReference>
<keyword evidence="6 11" id="KW-0547">Nucleotide-binding</keyword>
<comment type="catalytic activity">
    <reaction evidence="10 11">
        <text>tRNA(Arg) + L-arginine + ATP = L-arginyl-tRNA(Arg) + AMP + diphosphate</text>
        <dbReference type="Rhea" id="RHEA:20301"/>
        <dbReference type="Rhea" id="RHEA-COMP:9658"/>
        <dbReference type="Rhea" id="RHEA-COMP:9673"/>
        <dbReference type="ChEBI" id="CHEBI:30616"/>
        <dbReference type="ChEBI" id="CHEBI:32682"/>
        <dbReference type="ChEBI" id="CHEBI:33019"/>
        <dbReference type="ChEBI" id="CHEBI:78442"/>
        <dbReference type="ChEBI" id="CHEBI:78513"/>
        <dbReference type="ChEBI" id="CHEBI:456215"/>
        <dbReference type="EC" id="6.1.1.19"/>
    </reaction>
</comment>
<organism evidence="15 16">
    <name type="scientific">Thalassospira xiamenensis</name>
    <dbReference type="NCBI Taxonomy" id="220697"/>
    <lineage>
        <taxon>Bacteria</taxon>
        <taxon>Pseudomonadati</taxon>
        <taxon>Pseudomonadota</taxon>
        <taxon>Alphaproteobacteria</taxon>
        <taxon>Rhodospirillales</taxon>
        <taxon>Thalassospiraceae</taxon>
        <taxon>Thalassospira</taxon>
    </lineage>
</organism>
<comment type="subunit">
    <text evidence="3 11">Monomer.</text>
</comment>
<dbReference type="NCBIfam" id="TIGR00456">
    <property type="entry name" value="argS"/>
    <property type="match status" value="1"/>
</dbReference>
<dbReference type="HAMAP" id="MF_00123">
    <property type="entry name" value="Arg_tRNA_synth"/>
    <property type="match status" value="1"/>
</dbReference>
<dbReference type="Gene3D" id="3.30.1360.70">
    <property type="entry name" value="Arginyl tRNA synthetase N-terminal domain"/>
    <property type="match status" value="1"/>
</dbReference>
<dbReference type="Proteomes" id="UP000219068">
    <property type="component" value="Unassembled WGS sequence"/>
</dbReference>
<dbReference type="InterPro" id="IPR036695">
    <property type="entry name" value="Arg-tRNA-synth_N_sf"/>
</dbReference>
<dbReference type="FunFam" id="3.30.1360.70:FF:000003">
    <property type="entry name" value="Arginine--tRNA ligase"/>
    <property type="match status" value="1"/>
</dbReference>
<accession>A0A285RGE2</accession>
<evidence type="ECO:0000313" key="15">
    <source>
        <dbReference type="EMBL" id="SOB91427.1"/>
    </source>
</evidence>
<dbReference type="SUPFAM" id="SSF47323">
    <property type="entry name" value="Anticodon-binding domain of a subclass of class I aminoacyl-tRNA synthetases"/>
    <property type="match status" value="1"/>
</dbReference>
<dbReference type="CDD" id="cd00671">
    <property type="entry name" value="ArgRS_core"/>
    <property type="match status" value="1"/>
</dbReference>
<dbReference type="PANTHER" id="PTHR11956">
    <property type="entry name" value="ARGINYL-TRNA SYNTHETASE"/>
    <property type="match status" value="1"/>
</dbReference>
<evidence type="ECO:0000256" key="5">
    <source>
        <dbReference type="ARBA" id="ARBA00022598"/>
    </source>
</evidence>
<dbReference type="Gene3D" id="1.10.730.10">
    <property type="entry name" value="Isoleucyl-tRNA Synthetase, Domain 1"/>
    <property type="match status" value="1"/>
</dbReference>
<keyword evidence="8 11" id="KW-0648">Protein biosynthesis</keyword>
<dbReference type="FunFam" id="3.40.50.620:FF:000062">
    <property type="entry name" value="Arginine--tRNA ligase"/>
    <property type="match status" value="1"/>
</dbReference>
<evidence type="ECO:0000256" key="8">
    <source>
        <dbReference type="ARBA" id="ARBA00022917"/>
    </source>
</evidence>
<evidence type="ECO:0000259" key="13">
    <source>
        <dbReference type="SMART" id="SM00836"/>
    </source>
</evidence>
<dbReference type="GO" id="GO:0005737">
    <property type="term" value="C:cytoplasm"/>
    <property type="evidence" value="ECO:0007669"/>
    <property type="project" value="UniProtKB-SubCell"/>
</dbReference>
<dbReference type="InterPro" id="IPR008909">
    <property type="entry name" value="DALR_anticod-bd"/>
</dbReference>
<dbReference type="SMART" id="SM01016">
    <property type="entry name" value="Arg_tRNA_synt_N"/>
    <property type="match status" value="1"/>
</dbReference>
<dbReference type="Pfam" id="PF03485">
    <property type="entry name" value="Arg_tRNA_synt_N"/>
    <property type="match status" value="1"/>
</dbReference>
<keyword evidence="4 11" id="KW-0963">Cytoplasm</keyword>
<evidence type="ECO:0000313" key="16">
    <source>
        <dbReference type="Proteomes" id="UP000219068"/>
    </source>
</evidence>
<evidence type="ECO:0000256" key="4">
    <source>
        <dbReference type="ARBA" id="ARBA00022490"/>
    </source>
</evidence>
<evidence type="ECO:0000259" key="14">
    <source>
        <dbReference type="SMART" id="SM01016"/>
    </source>
</evidence>
<evidence type="ECO:0000256" key="3">
    <source>
        <dbReference type="ARBA" id="ARBA00011245"/>
    </source>
</evidence>
<keyword evidence="7 11" id="KW-0067">ATP-binding</keyword>
<dbReference type="InterPro" id="IPR009080">
    <property type="entry name" value="tRNAsynth_Ia_anticodon-bd"/>
</dbReference>
<dbReference type="GO" id="GO:0005524">
    <property type="term" value="F:ATP binding"/>
    <property type="evidence" value="ECO:0007669"/>
    <property type="project" value="UniProtKB-UniRule"/>
</dbReference>
<dbReference type="PRINTS" id="PR01038">
    <property type="entry name" value="TRNASYNTHARG"/>
</dbReference>
<evidence type="ECO:0000256" key="7">
    <source>
        <dbReference type="ARBA" id="ARBA00022840"/>
    </source>
</evidence>
<dbReference type="EMBL" id="OBMM01000001">
    <property type="protein sequence ID" value="SOB91427.1"/>
    <property type="molecule type" value="Genomic_DNA"/>
</dbReference>
<name>A0A285RGE2_9PROT</name>
<dbReference type="PROSITE" id="PS00178">
    <property type="entry name" value="AA_TRNA_LIGASE_I"/>
    <property type="match status" value="1"/>
</dbReference>
<evidence type="ECO:0000256" key="6">
    <source>
        <dbReference type="ARBA" id="ARBA00022741"/>
    </source>
</evidence>
<sequence>MVVMDHERNLQRPKVMNVFSLLKSDIENQILALEKDGVLPAGSDTARITVEPPRDAAHGDAATNAAMLLSKAAGMKPRDLAEKLAEKLGSLDHIEQVEIAGPGFINLRMADDFWLSQITEVLENGKTYGNSNLGANTKMNVEYVSANPTGPMHVGHCRGAVVGDVLANLLAKAGYDVTKEYYINDAGAQVDVLARSLHLRYREALGETIDEIPAGLYPGDYLVAPGKKLAARDGDKWVNAPEEDWLEEFRGFAIVEMMALIKEDLRLLGVDHDVFTSEAGLVAAGKVQAAFEHLEKKGDIYVGVLEPPKGKTPDDWEPRPQTLFRATEFGDDVDRPLKKSDGSWTYFASDIAYHFDKYERGFNHMIDIFGADHGGYVKRMKAATKAITGGEGDLDVKLCQLVSLFDNGEPVKMSKRAGTFVTLRDVVERVGKDVVRFIMLTRKNDATLDFDFAKVTEQSKDNPVFYVQYAHARVNSVFRQAREAFPNQDFSDAALVGADLSALASEDEKMLVRRMAEWPRIVEQAAVAHEPHRIAFFLSEIAAEFHALWNKGRDNTALRFIVADDLAVTQARLAMIRAAALVIASGLDVLGVAPVEEM</sequence>
<dbReference type="Pfam" id="PF00750">
    <property type="entry name" value="tRNA-synt_1d"/>
    <property type="match status" value="1"/>
</dbReference>
<dbReference type="InterPro" id="IPR001412">
    <property type="entry name" value="aa-tRNA-synth_I_CS"/>
</dbReference>
<comment type="subcellular location">
    <subcellularLocation>
        <location evidence="1 11">Cytoplasm</location>
    </subcellularLocation>
</comment>
<feature type="short sequence motif" description="'HIGH' region" evidence="11">
    <location>
        <begin position="146"/>
        <end position="156"/>
    </location>
</feature>
<keyword evidence="5 11" id="KW-0436">Ligase</keyword>
<dbReference type="GO" id="GO:0006420">
    <property type="term" value="P:arginyl-tRNA aminoacylation"/>
    <property type="evidence" value="ECO:0007669"/>
    <property type="project" value="UniProtKB-UniRule"/>
</dbReference>
<dbReference type="PANTHER" id="PTHR11956:SF5">
    <property type="entry name" value="ARGININE--TRNA LIGASE, CYTOPLASMIC"/>
    <property type="match status" value="1"/>
</dbReference>
<protein>
    <recommendedName>
        <fullName evidence="11">Arginine--tRNA ligase</fullName>
        <ecNumber evidence="11">6.1.1.19</ecNumber>
    </recommendedName>
    <alternativeName>
        <fullName evidence="11">Arginyl-tRNA synthetase</fullName>
        <shortName evidence="11">ArgRS</shortName>
    </alternativeName>
</protein>
<dbReference type="InterPro" id="IPR035684">
    <property type="entry name" value="ArgRS_core"/>
</dbReference>
<evidence type="ECO:0000256" key="9">
    <source>
        <dbReference type="ARBA" id="ARBA00023146"/>
    </source>
</evidence>
<dbReference type="Gene3D" id="3.40.50.620">
    <property type="entry name" value="HUPs"/>
    <property type="match status" value="1"/>
</dbReference>
<dbReference type="InterPro" id="IPR001278">
    <property type="entry name" value="Arg-tRNA-ligase"/>
</dbReference>
<dbReference type="InterPro" id="IPR005148">
    <property type="entry name" value="Arg-tRNA-synth_N"/>
</dbReference>
<dbReference type="InterPro" id="IPR014729">
    <property type="entry name" value="Rossmann-like_a/b/a_fold"/>
</dbReference>
<dbReference type="SUPFAM" id="SSF52374">
    <property type="entry name" value="Nucleotidylyl transferase"/>
    <property type="match status" value="1"/>
</dbReference>
<evidence type="ECO:0000256" key="12">
    <source>
        <dbReference type="RuleBase" id="RU363038"/>
    </source>
</evidence>
<feature type="domain" description="Arginyl tRNA synthetase N-terminal" evidence="14">
    <location>
        <begin position="20"/>
        <end position="109"/>
    </location>
</feature>